<reference evidence="5" key="2">
    <citation type="submission" date="2020-01" db="EMBL/GenBank/DDBJ databases">
        <authorList>
            <person name="Campanaro S."/>
        </authorList>
    </citation>
    <scope>NUCLEOTIDE SEQUENCE</scope>
    <source>
        <strain evidence="5">AS01afH2WH_6</strain>
    </source>
</reference>
<dbReference type="RefSeq" id="WP_273173595.1">
    <property type="nucleotide sequence ID" value="NZ_JAAXZR010000019.1"/>
</dbReference>
<dbReference type="GO" id="GO:0004674">
    <property type="term" value="F:protein serine/threonine kinase activity"/>
    <property type="evidence" value="ECO:0007669"/>
    <property type="project" value="TreeGrafter"/>
</dbReference>
<evidence type="ECO:0000256" key="1">
    <source>
        <dbReference type="ARBA" id="ARBA00010164"/>
    </source>
</evidence>
<dbReference type="Pfam" id="PF07804">
    <property type="entry name" value="HipA_C"/>
    <property type="match status" value="1"/>
</dbReference>
<dbReference type="EMBL" id="JAAXZR010000019">
    <property type="protein sequence ID" value="NLT79655.1"/>
    <property type="molecule type" value="Genomic_DNA"/>
</dbReference>
<dbReference type="AlphaFoldDB" id="A0A971ICC8"/>
<protein>
    <submittedName>
        <fullName evidence="5">HipA domain-containing protein</fullName>
    </submittedName>
</protein>
<organism evidence="5 6">
    <name type="scientific">Bifidobacterium crudilactis</name>
    <dbReference type="NCBI Taxonomy" id="327277"/>
    <lineage>
        <taxon>Bacteria</taxon>
        <taxon>Bacillati</taxon>
        <taxon>Actinomycetota</taxon>
        <taxon>Actinomycetes</taxon>
        <taxon>Bifidobacteriales</taxon>
        <taxon>Bifidobacteriaceae</taxon>
        <taxon>Bifidobacterium</taxon>
    </lineage>
</organism>
<evidence type="ECO:0000313" key="6">
    <source>
        <dbReference type="Proteomes" id="UP000767327"/>
    </source>
</evidence>
<proteinExistence type="inferred from homology"/>
<name>A0A971ICC8_9BIFI</name>
<keyword evidence="3" id="KW-0418">Kinase</keyword>
<dbReference type="GO" id="GO:0005829">
    <property type="term" value="C:cytosol"/>
    <property type="evidence" value="ECO:0007669"/>
    <property type="project" value="TreeGrafter"/>
</dbReference>
<evidence type="ECO:0000256" key="3">
    <source>
        <dbReference type="ARBA" id="ARBA00022777"/>
    </source>
</evidence>
<dbReference type="PANTHER" id="PTHR37419:SF8">
    <property type="entry name" value="TOXIN YJJJ"/>
    <property type="match status" value="1"/>
</dbReference>
<evidence type="ECO:0000313" key="5">
    <source>
        <dbReference type="EMBL" id="NLT79655.1"/>
    </source>
</evidence>
<comment type="similarity">
    <text evidence="1">Belongs to the HipA Ser/Thr kinase family.</text>
</comment>
<gene>
    <name evidence="5" type="ORF">GXW98_05150</name>
</gene>
<accession>A0A971ICC8</accession>
<evidence type="ECO:0000259" key="4">
    <source>
        <dbReference type="Pfam" id="PF07804"/>
    </source>
</evidence>
<sequence>MADQGIARSRVTPLDRLVYLGKRGMGALEYKPDYSPESVAPSALDMSELIIAARAAVQGTLLDDETAQQSLQQIVIVGISAGGARAKAIVNVDPRSLEVRSGHVPPDDGFEPWLLKFDGAGRDRQLGSAQGYGRVEYAYSLMAKRAGIEMGETRLLEEHGRAHFMTRRFDRDGREKLHMQSLTGLSAVDFRATGANSYSQVFTAAQQLGLGSTTKTEIWRRMVFNIAATNNDDHAKNVSFLADRLGNWRLSPAYDVTFAFNPTGEWTNEHQMSVNGTFRDIEYDDIMAVADLFEVERTAPVLQEIREALDSWAQFAATAGVPVTQSDAIARQFHTEVLH</sequence>
<evidence type="ECO:0000256" key="2">
    <source>
        <dbReference type="ARBA" id="ARBA00022679"/>
    </source>
</evidence>
<dbReference type="Gene3D" id="1.10.1070.20">
    <property type="match status" value="1"/>
</dbReference>
<keyword evidence="2" id="KW-0808">Transferase</keyword>
<dbReference type="Proteomes" id="UP000767327">
    <property type="component" value="Unassembled WGS sequence"/>
</dbReference>
<comment type="caution">
    <text evidence="5">The sequence shown here is derived from an EMBL/GenBank/DDBJ whole genome shotgun (WGS) entry which is preliminary data.</text>
</comment>
<dbReference type="InterPro" id="IPR052028">
    <property type="entry name" value="HipA_Ser/Thr_kinase"/>
</dbReference>
<dbReference type="InterPro" id="IPR012893">
    <property type="entry name" value="HipA-like_C"/>
</dbReference>
<reference evidence="5" key="1">
    <citation type="journal article" date="2020" name="Biotechnol. Biofuels">
        <title>New insights from the biogas microbiome by comprehensive genome-resolved metagenomics of nearly 1600 species originating from multiple anaerobic digesters.</title>
        <authorList>
            <person name="Campanaro S."/>
            <person name="Treu L."/>
            <person name="Rodriguez-R L.M."/>
            <person name="Kovalovszki A."/>
            <person name="Ziels R.M."/>
            <person name="Maus I."/>
            <person name="Zhu X."/>
            <person name="Kougias P.G."/>
            <person name="Basile A."/>
            <person name="Luo G."/>
            <person name="Schluter A."/>
            <person name="Konstantinidis K.T."/>
            <person name="Angelidaki I."/>
        </authorList>
    </citation>
    <scope>NUCLEOTIDE SEQUENCE</scope>
    <source>
        <strain evidence="5">AS01afH2WH_6</strain>
    </source>
</reference>
<dbReference type="PANTHER" id="PTHR37419">
    <property type="entry name" value="SERINE/THREONINE-PROTEIN KINASE TOXIN HIPA"/>
    <property type="match status" value="1"/>
</dbReference>
<feature type="domain" description="HipA-like C-terminal" evidence="4">
    <location>
        <begin position="79"/>
        <end position="309"/>
    </location>
</feature>